<evidence type="ECO:0000256" key="3">
    <source>
        <dbReference type="ARBA" id="ARBA00023125"/>
    </source>
</evidence>
<feature type="domain" description="WRKY" evidence="7">
    <location>
        <begin position="140"/>
        <end position="193"/>
    </location>
</feature>
<dbReference type="PANTHER" id="PTHR31221:SF334">
    <property type="entry name" value="WRKY TRANSCRIPTION FACTOR 57-RELATED"/>
    <property type="match status" value="1"/>
</dbReference>
<evidence type="ECO:0000259" key="7">
    <source>
        <dbReference type="PROSITE" id="PS50811"/>
    </source>
</evidence>
<keyword evidence="9" id="KW-1185">Reference proteome</keyword>
<dbReference type="Pfam" id="PF03106">
    <property type="entry name" value="WRKY"/>
    <property type="match status" value="1"/>
</dbReference>
<comment type="subcellular location">
    <subcellularLocation>
        <location evidence="1">Nucleus</location>
    </subcellularLocation>
</comment>
<evidence type="ECO:0000256" key="5">
    <source>
        <dbReference type="ARBA" id="ARBA00023242"/>
    </source>
</evidence>
<gene>
    <name evidence="8" type="ORF">GOP47_0011796</name>
</gene>
<dbReference type="Gene3D" id="2.20.25.80">
    <property type="entry name" value="WRKY domain"/>
    <property type="match status" value="1"/>
</dbReference>
<reference evidence="8" key="1">
    <citation type="submission" date="2021-01" db="EMBL/GenBank/DDBJ databases">
        <title>Adiantum capillus-veneris genome.</title>
        <authorList>
            <person name="Fang Y."/>
            <person name="Liao Q."/>
        </authorList>
    </citation>
    <scope>NUCLEOTIDE SEQUENCE</scope>
    <source>
        <strain evidence="8">H3</strain>
        <tissue evidence="8">Leaf</tissue>
    </source>
</reference>
<dbReference type="EMBL" id="JABFUD020000011">
    <property type="protein sequence ID" value="KAI5073783.1"/>
    <property type="molecule type" value="Genomic_DNA"/>
</dbReference>
<keyword evidence="3" id="KW-0238">DNA-binding</keyword>
<dbReference type="AlphaFoldDB" id="A0A9D4UTF6"/>
<evidence type="ECO:0000256" key="1">
    <source>
        <dbReference type="ARBA" id="ARBA00004123"/>
    </source>
</evidence>
<dbReference type="InterPro" id="IPR044810">
    <property type="entry name" value="WRKY_plant"/>
</dbReference>
<proteinExistence type="predicted"/>
<evidence type="ECO:0000256" key="6">
    <source>
        <dbReference type="SAM" id="MobiDB-lite"/>
    </source>
</evidence>
<dbReference type="InterPro" id="IPR003657">
    <property type="entry name" value="WRKY_dom"/>
</dbReference>
<dbReference type="InterPro" id="IPR036576">
    <property type="entry name" value="WRKY_dom_sf"/>
</dbReference>
<feature type="region of interest" description="Disordered" evidence="6">
    <location>
        <begin position="46"/>
        <end position="66"/>
    </location>
</feature>
<feature type="region of interest" description="Disordered" evidence="6">
    <location>
        <begin position="208"/>
        <end position="239"/>
    </location>
</feature>
<keyword evidence="5" id="KW-0539">Nucleus</keyword>
<sequence length="247" mass="27153">MEELQRPDASFLGLLSMTDEEAAALLQRPAPTNVHELDHNYCSNRRTNPDLYHGHAPSSKIELQHNPSSPQLVRLAADAAPAPTPTSDDTSEGLANTASCTVSPVPTMVPDPAPTIIGKRSKKKAKKASHEPCVALQTRSETDILDDGYRWRKYGQKAVKHNTYPSRGYPIVENGRKTRHNRTKMLSRPRASLAQAACAGEEGQVLRPAMGEGGRHSRGQALRSMDGRKRQQQDEEDTASCLVYTYS</sequence>
<comment type="caution">
    <text evidence="8">The sequence shown here is derived from an EMBL/GenBank/DDBJ whole genome shotgun (WGS) entry which is preliminary data.</text>
</comment>
<accession>A0A9D4UTF6</accession>
<dbReference type="SMART" id="SM00774">
    <property type="entry name" value="WRKY"/>
    <property type="match status" value="1"/>
</dbReference>
<evidence type="ECO:0000256" key="2">
    <source>
        <dbReference type="ARBA" id="ARBA00023015"/>
    </source>
</evidence>
<dbReference type="OrthoDB" id="1915472at2759"/>
<protein>
    <recommendedName>
        <fullName evidence="7">WRKY domain-containing protein</fullName>
    </recommendedName>
</protein>
<organism evidence="8 9">
    <name type="scientific">Adiantum capillus-veneris</name>
    <name type="common">Maidenhair fern</name>
    <dbReference type="NCBI Taxonomy" id="13818"/>
    <lineage>
        <taxon>Eukaryota</taxon>
        <taxon>Viridiplantae</taxon>
        <taxon>Streptophyta</taxon>
        <taxon>Embryophyta</taxon>
        <taxon>Tracheophyta</taxon>
        <taxon>Polypodiopsida</taxon>
        <taxon>Polypodiidae</taxon>
        <taxon>Polypodiales</taxon>
        <taxon>Pteridineae</taxon>
        <taxon>Pteridaceae</taxon>
        <taxon>Vittarioideae</taxon>
        <taxon>Adiantum</taxon>
    </lineage>
</organism>
<dbReference type="PROSITE" id="PS50811">
    <property type="entry name" value="WRKY"/>
    <property type="match status" value="1"/>
</dbReference>
<dbReference type="GO" id="GO:0043565">
    <property type="term" value="F:sequence-specific DNA binding"/>
    <property type="evidence" value="ECO:0007669"/>
    <property type="project" value="InterPro"/>
</dbReference>
<evidence type="ECO:0000313" key="9">
    <source>
        <dbReference type="Proteomes" id="UP000886520"/>
    </source>
</evidence>
<dbReference type="GO" id="GO:0003700">
    <property type="term" value="F:DNA-binding transcription factor activity"/>
    <property type="evidence" value="ECO:0007669"/>
    <property type="project" value="InterPro"/>
</dbReference>
<keyword evidence="4" id="KW-0804">Transcription</keyword>
<dbReference type="PANTHER" id="PTHR31221">
    <property type="entry name" value="WRKY TRANSCRIPTION FACTOR PROTEIN 1-RELATED"/>
    <property type="match status" value="1"/>
</dbReference>
<keyword evidence="2" id="KW-0805">Transcription regulation</keyword>
<dbReference type="GO" id="GO:0005634">
    <property type="term" value="C:nucleus"/>
    <property type="evidence" value="ECO:0007669"/>
    <property type="project" value="UniProtKB-SubCell"/>
</dbReference>
<name>A0A9D4UTF6_ADICA</name>
<dbReference type="Proteomes" id="UP000886520">
    <property type="component" value="Chromosome 11"/>
</dbReference>
<evidence type="ECO:0000313" key="8">
    <source>
        <dbReference type="EMBL" id="KAI5073783.1"/>
    </source>
</evidence>
<dbReference type="SUPFAM" id="SSF118290">
    <property type="entry name" value="WRKY DNA-binding domain"/>
    <property type="match status" value="1"/>
</dbReference>
<evidence type="ECO:0000256" key="4">
    <source>
        <dbReference type="ARBA" id="ARBA00023163"/>
    </source>
</evidence>